<name>A0AAN2K7N5_ENTAG</name>
<dbReference type="RefSeq" id="WP_031591635.1">
    <property type="nucleotide sequence ID" value="NZ_JNVA01000016.1"/>
</dbReference>
<accession>A0AAN2K7N5</accession>
<organism evidence="1 2">
    <name type="scientific">Enterobacter agglomerans</name>
    <name type="common">Erwinia herbicola</name>
    <name type="synonym">Pantoea agglomerans</name>
    <dbReference type="NCBI Taxonomy" id="549"/>
    <lineage>
        <taxon>Bacteria</taxon>
        <taxon>Pseudomonadati</taxon>
        <taxon>Pseudomonadota</taxon>
        <taxon>Gammaproteobacteria</taxon>
        <taxon>Enterobacterales</taxon>
        <taxon>Erwiniaceae</taxon>
        <taxon>Pantoea</taxon>
        <taxon>Pantoea agglomerans group</taxon>
    </lineage>
</organism>
<evidence type="ECO:0000313" key="2">
    <source>
        <dbReference type="Proteomes" id="UP001158961"/>
    </source>
</evidence>
<protein>
    <submittedName>
        <fullName evidence="1">Uncharacterized protein</fullName>
    </submittedName>
</protein>
<dbReference type="Proteomes" id="UP001158961">
    <property type="component" value="Plasmid P1"/>
</dbReference>
<sequence>MPDYRQFQKEQTVRAVNTERQDQQDALMADGYKMVWDVVHADNADAALLRYQQLRHEEDNAEQNFANDSVLTSLINLISR</sequence>
<keyword evidence="1" id="KW-0614">Plasmid</keyword>
<dbReference type="AlphaFoldDB" id="A0AAN2K7N5"/>
<reference evidence="1" key="1">
    <citation type="submission" date="2022-05" db="EMBL/GenBank/DDBJ databases">
        <authorList>
            <person name="Pothier F. J."/>
        </authorList>
    </citation>
    <scope>NUCLEOTIDE SEQUENCE</scope>
    <source>
        <strain evidence="1">DAPP-PG734</strain>
        <plasmid evidence="1">P1</plasmid>
    </source>
</reference>
<dbReference type="EMBL" id="OW970316">
    <property type="protein sequence ID" value="CAH6362227.1"/>
    <property type="molecule type" value="Genomic_DNA"/>
</dbReference>
<proteinExistence type="predicted"/>
<evidence type="ECO:0000313" key="1">
    <source>
        <dbReference type="EMBL" id="CAH6362227.1"/>
    </source>
</evidence>
<gene>
    <name evidence="1" type="ORF">DAPPPG734_21455</name>
</gene>
<geneLocation type="plasmid" evidence="1 2">
    <name>P1</name>
</geneLocation>